<dbReference type="EMBL" id="FR872580">
    <property type="protein sequence ID" value="CCB85166.1"/>
    <property type="molecule type" value="Genomic_DNA"/>
</dbReference>
<organism evidence="1 2">
    <name type="scientific">Parachlamydia acanthamoebae (strain UV7)</name>
    <dbReference type="NCBI Taxonomy" id="765952"/>
    <lineage>
        <taxon>Bacteria</taxon>
        <taxon>Pseudomonadati</taxon>
        <taxon>Chlamydiota</taxon>
        <taxon>Chlamydiia</taxon>
        <taxon>Parachlamydiales</taxon>
        <taxon>Parachlamydiaceae</taxon>
        <taxon>Parachlamydia</taxon>
    </lineage>
</organism>
<gene>
    <name evidence="1" type="ordered locus">PUV_02160</name>
</gene>
<reference evidence="1 2" key="2">
    <citation type="journal article" date="2011" name="Mol. Biol. Evol.">
        <title>Unity in variety--the pan-genome of the Chlamydiae.</title>
        <authorList>
            <person name="Collingro A."/>
            <person name="Tischler P."/>
            <person name="Weinmaier T."/>
            <person name="Penz T."/>
            <person name="Heinz E."/>
            <person name="Brunham R.C."/>
            <person name="Read T.D."/>
            <person name="Bavoil P.M."/>
            <person name="Sachse K."/>
            <person name="Kahane S."/>
            <person name="Friedman M.G."/>
            <person name="Rattei T."/>
            <person name="Myers G.S."/>
            <person name="Horn M."/>
        </authorList>
    </citation>
    <scope>NUCLEOTIDE SEQUENCE [LARGE SCALE GENOMIC DNA]</scope>
    <source>
        <strain evidence="2">UV7</strain>
    </source>
</reference>
<dbReference type="STRING" id="765952.PUV_02160"/>
<evidence type="ECO:0000313" key="1">
    <source>
        <dbReference type="EMBL" id="CCB85166.1"/>
    </source>
</evidence>
<name>F8KVN0_PARAV</name>
<dbReference type="HOGENOM" id="CLU_3375049_0_0_0"/>
<dbReference type="AlphaFoldDB" id="F8KVN0"/>
<dbReference type="KEGG" id="puv:PUV_02160"/>
<proteinExistence type="predicted"/>
<accession>F8KVN0</accession>
<sequence length="34" mass="3726">MGGREGFYHFNLGKNTGLSSSNKQGANEVDFFIC</sequence>
<dbReference type="Proteomes" id="UP000000495">
    <property type="component" value="Chromosome"/>
</dbReference>
<protein>
    <submittedName>
        <fullName evidence="1">Uncharacterized protein</fullName>
    </submittedName>
</protein>
<evidence type="ECO:0000313" key="2">
    <source>
        <dbReference type="Proteomes" id="UP000000495"/>
    </source>
</evidence>
<reference key="1">
    <citation type="journal article" date="2011" name="Mol. Biol. Evol.">
        <title>Unity in variety -- the pan-genome of the Chlamydiae.</title>
        <authorList>
            <person name="Collingro A."/>
            <person name="Tischler P."/>
            <person name="Weinmaier T."/>
            <person name="Penz T."/>
            <person name="Heinz E."/>
            <person name="Brunham R.C."/>
            <person name="Read T.D."/>
            <person name="Bavoil P.M."/>
            <person name="Sachse K."/>
            <person name="Kahane S."/>
            <person name="Friedman M.G."/>
            <person name="Rattei T."/>
            <person name="Myers G.S.A."/>
            <person name="Horn M."/>
        </authorList>
    </citation>
    <scope>NUCLEOTIDE SEQUENCE</scope>
    <source>
        <strain>UV7</strain>
    </source>
</reference>
<keyword evidence="2" id="KW-1185">Reference proteome</keyword>